<evidence type="ECO:0000313" key="1">
    <source>
        <dbReference type="EMBL" id="KAJ7989626.1"/>
    </source>
</evidence>
<gene>
    <name evidence="1" type="ORF">DPEC_G00306480</name>
</gene>
<sequence length="178" mass="19572">MMVMSKKPSSLRSCRNPDAAEESALISAQDGTAAFLLLILAVRWIDSFSSGATSRPPFLWHFLIEEAPTSHQPRYPSRCYGSSAPLIILVQYSAGRFLGKVNISCSDDSLVTVLENGGCVLWQELNSDGSQCFFTSWAQRLRSHAFNFSTNGFPVIKAEALVAKRTGSVLTFVKKRGF</sequence>
<organism evidence="1 2">
    <name type="scientific">Dallia pectoralis</name>
    <name type="common">Alaska blackfish</name>
    <dbReference type="NCBI Taxonomy" id="75939"/>
    <lineage>
        <taxon>Eukaryota</taxon>
        <taxon>Metazoa</taxon>
        <taxon>Chordata</taxon>
        <taxon>Craniata</taxon>
        <taxon>Vertebrata</taxon>
        <taxon>Euteleostomi</taxon>
        <taxon>Actinopterygii</taxon>
        <taxon>Neopterygii</taxon>
        <taxon>Teleostei</taxon>
        <taxon>Protacanthopterygii</taxon>
        <taxon>Esociformes</taxon>
        <taxon>Umbridae</taxon>
        <taxon>Dallia</taxon>
    </lineage>
</organism>
<dbReference type="EMBL" id="CM055756">
    <property type="protein sequence ID" value="KAJ7989626.1"/>
    <property type="molecule type" value="Genomic_DNA"/>
</dbReference>
<protein>
    <submittedName>
        <fullName evidence="1">Uncharacterized protein</fullName>
    </submittedName>
</protein>
<dbReference type="Proteomes" id="UP001157502">
    <property type="component" value="Chromosome 29"/>
</dbReference>
<reference evidence="1" key="1">
    <citation type="submission" date="2021-05" db="EMBL/GenBank/DDBJ databases">
        <authorList>
            <person name="Pan Q."/>
            <person name="Jouanno E."/>
            <person name="Zahm M."/>
            <person name="Klopp C."/>
            <person name="Cabau C."/>
            <person name="Louis A."/>
            <person name="Berthelot C."/>
            <person name="Parey E."/>
            <person name="Roest Crollius H."/>
            <person name="Montfort J."/>
            <person name="Robinson-Rechavi M."/>
            <person name="Bouchez O."/>
            <person name="Lampietro C."/>
            <person name="Lopez Roques C."/>
            <person name="Donnadieu C."/>
            <person name="Postlethwait J."/>
            <person name="Bobe J."/>
            <person name="Dillon D."/>
            <person name="Chandos A."/>
            <person name="von Hippel F."/>
            <person name="Guiguen Y."/>
        </authorList>
    </citation>
    <scope>NUCLEOTIDE SEQUENCE</scope>
    <source>
        <strain evidence="1">YG-Jan2019</strain>
    </source>
</reference>
<accession>A0ACC2FE74</accession>
<comment type="caution">
    <text evidence="1">The sequence shown here is derived from an EMBL/GenBank/DDBJ whole genome shotgun (WGS) entry which is preliminary data.</text>
</comment>
<keyword evidence="2" id="KW-1185">Reference proteome</keyword>
<evidence type="ECO:0000313" key="2">
    <source>
        <dbReference type="Proteomes" id="UP001157502"/>
    </source>
</evidence>
<name>A0ACC2FE74_DALPE</name>
<proteinExistence type="predicted"/>